<dbReference type="eggNOG" id="KOG0813">
    <property type="taxonomic scope" value="Eukaryota"/>
</dbReference>
<dbReference type="InterPro" id="IPR050855">
    <property type="entry name" value="NDM-1-like"/>
</dbReference>
<dbReference type="SMART" id="SM00849">
    <property type="entry name" value="Lactamase_B"/>
    <property type="match status" value="1"/>
</dbReference>
<dbReference type="Pfam" id="PF00753">
    <property type="entry name" value="Lactamase_B"/>
    <property type="match status" value="1"/>
</dbReference>
<dbReference type="OMA" id="VASHTHF"/>
<dbReference type="HOGENOM" id="CLU_030571_0_2_1"/>
<feature type="domain" description="Metallo-beta-lactamase" evidence="1">
    <location>
        <begin position="29"/>
        <end position="220"/>
    </location>
</feature>
<accession>A7RLS8</accession>
<dbReference type="AlphaFoldDB" id="A7RLS8"/>
<evidence type="ECO:0000313" key="3">
    <source>
        <dbReference type="Proteomes" id="UP000001593"/>
    </source>
</evidence>
<dbReference type="PhylomeDB" id="A7RLS8"/>
<name>A7RLS8_NEMVE</name>
<sequence length="284" mass="31477">MATQEDFSLHEVDPGLFLCRERFYVSSNQANIWVVKGSAKDLVIDTGIGLWDLPGFLKKVGAIGDKPYEAIATHVHFDHAGGLHQFEHFGIHKNEVNAISIGDNYEAVTFVNEGEVSKPPNEHFNARKFKILAAQPTRVLEDGDIIDLGNRKLRVLHLPGHSRGSIALYEEESKTLFSGDIIYDGMIIDWLPFSNLSDYTNSCQTLKALAPSVERVCPGHFNIFDGKTLKRLLITYMDSTQNCHKFGAGCLSAVSSVVLKGRNTNNVPAKCCFFCCCCCKCLCL</sequence>
<gene>
    <name evidence="2" type="ORF">NEMVEDRAFT_v1g239194</name>
</gene>
<dbReference type="InterPro" id="IPR001279">
    <property type="entry name" value="Metallo-B-lactamas"/>
</dbReference>
<evidence type="ECO:0000313" key="2">
    <source>
        <dbReference type="EMBL" id="EDO47746.1"/>
    </source>
</evidence>
<dbReference type="PANTHER" id="PTHR42951:SF4">
    <property type="entry name" value="ACYL-COENZYME A THIOESTERASE MBLAC2"/>
    <property type="match status" value="1"/>
</dbReference>
<dbReference type="InParanoid" id="A7RLS8"/>
<organism evidence="2 3">
    <name type="scientific">Nematostella vectensis</name>
    <name type="common">Starlet sea anemone</name>
    <dbReference type="NCBI Taxonomy" id="45351"/>
    <lineage>
        <taxon>Eukaryota</taxon>
        <taxon>Metazoa</taxon>
        <taxon>Cnidaria</taxon>
        <taxon>Anthozoa</taxon>
        <taxon>Hexacorallia</taxon>
        <taxon>Actiniaria</taxon>
        <taxon>Edwardsiidae</taxon>
        <taxon>Nematostella</taxon>
    </lineage>
</organism>
<dbReference type="PANTHER" id="PTHR42951">
    <property type="entry name" value="METALLO-BETA-LACTAMASE DOMAIN-CONTAINING"/>
    <property type="match status" value="1"/>
</dbReference>
<dbReference type="InterPro" id="IPR036866">
    <property type="entry name" value="RibonucZ/Hydroxyglut_hydro"/>
</dbReference>
<dbReference type="STRING" id="45351.A7RLS8"/>
<dbReference type="KEGG" id="nve:5519936"/>
<evidence type="ECO:0000259" key="1">
    <source>
        <dbReference type="SMART" id="SM00849"/>
    </source>
</evidence>
<dbReference type="Gene3D" id="3.60.15.10">
    <property type="entry name" value="Ribonuclease Z/Hydroxyacylglutathione hydrolase-like"/>
    <property type="match status" value="1"/>
</dbReference>
<dbReference type="Proteomes" id="UP000001593">
    <property type="component" value="Unassembled WGS sequence"/>
</dbReference>
<dbReference type="FunCoup" id="A7RLS8">
    <property type="interactions" value="54"/>
</dbReference>
<proteinExistence type="predicted"/>
<keyword evidence="3" id="KW-1185">Reference proteome</keyword>
<dbReference type="SUPFAM" id="SSF56281">
    <property type="entry name" value="Metallo-hydrolase/oxidoreductase"/>
    <property type="match status" value="1"/>
</dbReference>
<dbReference type="OrthoDB" id="17458at2759"/>
<dbReference type="CDD" id="cd07712">
    <property type="entry name" value="MBLAC2-like_MBL-fold"/>
    <property type="match status" value="1"/>
</dbReference>
<reference evidence="2 3" key="1">
    <citation type="journal article" date="2007" name="Science">
        <title>Sea anemone genome reveals ancestral eumetazoan gene repertoire and genomic organization.</title>
        <authorList>
            <person name="Putnam N.H."/>
            <person name="Srivastava M."/>
            <person name="Hellsten U."/>
            <person name="Dirks B."/>
            <person name="Chapman J."/>
            <person name="Salamov A."/>
            <person name="Terry A."/>
            <person name="Shapiro H."/>
            <person name="Lindquist E."/>
            <person name="Kapitonov V.V."/>
            <person name="Jurka J."/>
            <person name="Genikhovich G."/>
            <person name="Grigoriev I.V."/>
            <person name="Lucas S.M."/>
            <person name="Steele R.E."/>
            <person name="Finnerty J.R."/>
            <person name="Technau U."/>
            <person name="Martindale M.Q."/>
            <person name="Rokhsar D.S."/>
        </authorList>
    </citation>
    <scope>NUCLEOTIDE SEQUENCE [LARGE SCALE GENOMIC DNA]</scope>
    <source>
        <strain evidence="3">CH2 X CH6</strain>
    </source>
</reference>
<dbReference type="EMBL" id="DS469518">
    <property type="protein sequence ID" value="EDO47746.1"/>
    <property type="molecule type" value="Genomic_DNA"/>
</dbReference>
<protein>
    <recommendedName>
        <fullName evidence="1">Metallo-beta-lactamase domain-containing protein</fullName>
    </recommendedName>
</protein>